<dbReference type="PANTHER" id="PTHR23055:SF178">
    <property type="entry name" value="NEUROCALCIN HOMOLOG"/>
    <property type="match status" value="1"/>
</dbReference>
<evidence type="ECO:0000313" key="8">
    <source>
        <dbReference type="EMBL" id="CAF2191921.1"/>
    </source>
</evidence>
<dbReference type="Proteomes" id="UP000663887">
    <property type="component" value="Unassembled WGS sequence"/>
</dbReference>
<keyword evidence="5" id="KW-0106">Calcium</keyword>
<dbReference type="CDD" id="cd00051">
    <property type="entry name" value="EFh"/>
    <property type="match status" value="2"/>
</dbReference>
<dbReference type="InterPro" id="IPR002048">
    <property type="entry name" value="EF_hand_dom"/>
</dbReference>
<dbReference type="FunFam" id="1.10.238.10:FF:000009">
    <property type="entry name" value="Visinin-like protein 1"/>
    <property type="match status" value="1"/>
</dbReference>
<dbReference type="EMBL" id="CAJNRG010016113">
    <property type="protein sequence ID" value="CAF2191921.1"/>
    <property type="molecule type" value="Genomic_DNA"/>
</dbReference>
<dbReference type="SMART" id="SM00054">
    <property type="entry name" value="EFh"/>
    <property type="match status" value="3"/>
</dbReference>
<evidence type="ECO:0000256" key="6">
    <source>
        <dbReference type="ARBA" id="ARBA00023288"/>
    </source>
</evidence>
<dbReference type="InterPro" id="IPR018247">
    <property type="entry name" value="EF_Hand_1_Ca_BS"/>
</dbReference>
<organism evidence="9 10">
    <name type="scientific">Rotaria magnacalcarata</name>
    <dbReference type="NCBI Taxonomy" id="392030"/>
    <lineage>
        <taxon>Eukaryota</taxon>
        <taxon>Metazoa</taxon>
        <taxon>Spiralia</taxon>
        <taxon>Gnathifera</taxon>
        <taxon>Rotifera</taxon>
        <taxon>Eurotatoria</taxon>
        <taxon>Bdelloidea</taxon>
        <taxon>Philodinida</taxon>
        <taxon>Philodinidae</taxon>
        <taxon>Rotaria</taxon>
    </lineage>
</organism>
<dbReference type="PANTHER" id="PTHR23055">
    <property type="entry name" value="CALCIUM BINDING PROTEINS"/>
    <property type="match status" value="1"/>
</dbReference>
<evidence type="ECO:0000313" key="9">
    <source>
        <dbReference type="EMBL" id="CAF4098032.1"/>
    </source>
</evidence>
<comment type="similarity">
    <text evidence="1">Belongs to the recoverin family.</text>
</comment>
<evidence type="ECO:0000256" key="2">
    <source>
        <dbReference type="ARBA" id="ARBA00022707"/>
    </source>
</evidence>
<proteinExistence type="inferred from homology"/>
<dbReference type="InterPro" id="IPR011992">
    <property type="entry name" value="EF-hand-dom_pair"/>
</dbReference>
<feature type="domain" description="EF-hand" evidence="7">
    <location>
        <begin position="69"/>
        <end position="104"/>
    </location>
</feature>
<dbReference type="Gene3D" id="1.10.238.10">
    <property type="entry name" value="EF-hand"/>
    <property type="match status" value="1"/>
</dbReference>
<accession>A0A819UMB6</accession>
<keyword evidence="2" id="KW-0519">Myristate</keyword>
<dbReference type="EMBL" id="CAJOBF010003570">
    <property type="protein sequence ID" value="CAF4098032.1"/>
    <property type="molecule type" value="Genomic_DNA"/>
</dbReference>
<gene>
    <name evidence="9" type="ORF">UXM345_LOCUS22071</name>
    <name evidence="8" type="ORF">XDN619_LOCUS32331</name>
</gene>
<evidence type="ECO:0000259" key="7">
    <source>
        <dbReference type="PROSITE" id="PS50222"/>
    </source>
</evidence>
<feature type="domain" description="EF-hand" evidence="7">
    <location>
        <begin position="105"/>
        <end position="140"/>
    </location>
</feature>
<reference evidence="9" key="1">
    <citation type="submission" date="2021-02" db="EMBL/GenBank/DDBJ databases">
        <authorList>
            <person name="Nowell W R."/>
        </authorList>
    </citation>
    <scope>NUCLEOTIDE SEQUENCE</scope>
</reference>
<name>A0A819UMB6_9BILA</name>
<dbReference type="Pfam" id="PF13499">
    <property type="entry name" value="EF-hand_7"/>
    <property type="match status" value="1"/>
</dbReference>
<sequence length="194" mass="21667">MGNEHSKKSSSSGSIELTPQRIALLKVNTKYSDQEIRDWHAGFLRDCPNGKLDKKQFTAVYKQFYPTGKADNFCKYAFDTFDANGDGSIDFDEFLLAISATSHGDIDDRLAVAFDMYDISGDGQVDLKELTKLISAMYDLTGETDRKGDHDPKHRAAEIIKKVDASGDKKLSKHEFIAACKNDPHIRKMLAPNV</sequence>
<feature type="domain" description="EF-hand" evidence="7">
    <location>
        <begin position="151"/>
        <end position="186"/>
    </location>
</feature>
<dbReference type="Proteomes" id="UP000663842">
    <property type="component" value="Unassembled WGS sequence"/>
</dbReference>
<dbReference type="Pfam" id="PF00036">
    <property type="entry name" value="EF-hand_1"/>
    <property type="match status" value="1"/>
</dbReference>
<evidence type="ECO:0000256" key="3">
    <source>
        <dbReference type="ARBA" id="ARBA00022723"/>
    </source>
</evidence>
<dbReference type="PRINTS" id="PR00450">
    <property type="entry name" value="RECOVERIN"/>
</dbReference>
<keyword evidence="4" id="KW-0677">Repeat</keyword>
<evidence type="ECO:0000256" key="5">
    <source>
        <dbReference type="ARBA" id="ARBA00022837"/>
    </source>
</evidence>
<keyword evidence="6" id="KW-0449">Lipoprotein</keyword>
<evidence type="ECO:0000256" key="1">
    <source>
        <dbReference type="ARBA" id="ARBA00006049"/>
    </source>
</evidence>
<evidence type="ECO:0000313" key="10">
    <source>
        <dbReference type="Proteomes" id="UP000663842"/>
    </source>
</evidence>
<dbReference type="PROSITE" id="PS00018">
    <property type="entry name" value="EF_HAND_1"/>
    <property type="match status" value="3"/>
</dbReference>
<dbReference type="InterPro" id="IPR028846">
    <property type="entry name" value="Recoverin"/>
</dbReference>
<keyword evidence="3" id="KW-0479">Metal-binding</keyword>
<dbReference type="AlphaFoldDB" id="A0A819UMB6"/>
<dbReference type="GO" id="GO:0005509">
    <property type="term" value="F:calcium ion binding"/>
    <property type="evidence" value="ECO:0007669"/>
    <property type="project" value="InterPro"/>
</dbReference>
<evidence type="ECO:0000256" key="4">
    <source>
        <dbReference type="ARBA" id="ARBA00022737"/>
    </source>
</evidence>
<comment type="caution">
    <text evidence="9">The sequence shown here is derived from an EMBL/GenBank/DDBJ whole genome shotgun (WGS) entry which is preliminary data.</text>
</comment>
<dbReference type="SUPFAM" id="SSF47473">
    <property type="entry name" value="EF-hand"/>
    <property type="match status" value="1"/>
</dbReference>
<dbReference type="PROSITE" id="PS50222">
    <property type="entry name" value="EF_HAND_2"/>
    <property type="match status" value="3"/>
</dbReference>
<protein>
    <recommendedName>
        <fullName evidence="7">EF-hand domain-containing protein</fullName>
    </recommendedName>
</protein>